<name>A0A0E9RIX6_ANGAN</name>
<dbReference type="EMBL" id="GBXM01079456">
    <property type="protein sequence ID" value="JAH29121.1"/>
    <property type="molecule type" value="Transcribed_RNA"/>
</dbReference>
<proteinExistence type="predicted"/>
<accession>A0A0E9RIX6</accession>
<reference evidence="1" key="2">
    <citation type="journal article" date="2015" name="Fish Shellfish Immunol.">
        <title>Early steps in the European eel (Anguilla anguilla)-Vibrio vulnificus interaction in the gills: Role of the RtxA13 toxin.</title>
        <authorList>
            <person name="Callol A."/>
            <person name="Pajuelo D."/>
            <person name="Ebbesson L."/>
            <person name="Teles M."/>
            <person name="MacKenzie S."/>
            <person name="Amaro C."/>
        </authorList>
    </citation>
    <scope>NUCLEOTIDE SEQUENCE</scope>
</reference>
<reference evidence="1" key="1">
    <citation type="submission" date="2014-11" db="EMBL/GenBank/DDBJ databases">
        <authorList>
            <person name="Amaro Gonzalez C."/>
        </authorList>
    </citation>
    <scope>NUCLEOTIDE SEQUENCE</scope>
</reference>
<organism evidence="1">
    <name type="scientific">Anguilla anguilla</name>
    <name type="common">European freshwater eel</name>
    <name type="synonym">Muraena anguilla</name>
    <dbReference type="NCBI Taxonomy" id="7936"/>
    <lineage>
        <taxon>Eukaryota</taxon>
        <taxon>Metazoa</taxon>
        <taxon>Chordata</taxon>
        <taxon>Craniata</taxon>
        <taxon>Vertebrata</taxon>
        <taxon>Euteleostomi</taxon>
        <taxon>Actinopterygii</taxon>
        <taxon>Neopterygii</taxon>
        <taxon>Teleostei</taxon>
        <taxon>Anguilliformes</taxon>
        <taxon>Anguillidae</taxon>
        <taxon>Anguilla</taxon>
    </lineage>
</organism>
<dbReference type="AlphaFoldDB" id="A0A0E9RIX6"/>
<protein>
    <submittedName>
        <fullName evidence="1">Uncharacterized protein</fullName>
    </submittedName>
</protein>
<sequence>MVTVMDTTRAVRLLFPKNSQATLDTYNASLYSYFKWNIEDSSNLFKLFLNNVYFDSYITKW</sequence>
<evidence type="ECO:0000313" key="1">
    <source>
        <dbReference type="EMBL" id="JAH29121.1"/>
    </source>
</evidence>